<evidence type="ECO:0000313" key="1">
    <source>
        <dbReference type="EMBL" id="AZQ74103.1"/>
    </source>
</evidence>
<dbReference type="AlphaFoldDB" id="A0A3Q9FZX6"/>
<gene>
    <name evidence="1" type="ORF">EKH77_25325</name>
</gene>
<keyword evidence="2" id="KW-1185">Reference proteome</keyword>
<organism evidence="1 2">
    <name type="scientific">Streptomyces luteoverticillatus</name>
    <name type="common">Streptoverticillium luteoverticillatus</name>
    <dbReference type="NCBI Taxonomy" id="66425"/>
    <lineage>
        <taxon>Bacteria</taxon>
        <taxon>Bacillati</taxon>
        <taxon>Actinomycetota</taxon>
        <taxon>Actinomycetes</taxon>
        <taxon>Kitasatosporales</taxon>
        <taxon>Streptomycetaceae</taxon>
        <taxon>Streptomyces</taxon>
    </lineage>
</organism>
<dbReference type="RefSeq" id="WP_126916606.1">
    <property type="nucleotide sequence ID" value="NZ_CP034587.1"/>
</dbReference>
<dbReference type="EMBL" id="CP034587">
    <property type="protein sequence ID" value="AZQ74103.1"/>
    <property type="molecule type" value="Genomic_DNA"/>
</dbReference>
<dbReference type="OrthoDB" id="3217562at2"/>
<dbReference type="Proteomes" id="UP000267900">
    <property type="component" value="Chromosome"/>
</dbReference>
<reference evidence="1 2" key="1">
    <citation type="submission" date="2018-12" db="EMBL/GenBank/DDBJ databases">
        <title>The whole draft genome of Streptomyce luteoverticillatus CGMCC 15060.</title>
        <authorList>
            <person name="Feng Z."/>
            <person name="Chen G."/>
            <person name="Zhang J."/>
            <person name="Zhu H."/>
            <person name="Yu X."/>
            <person name="Zhang W."/>
            <person name="Zhang X."/>
        </authorList>
    </citation>
    <scope>NUCLEOTIDE SEQUENCE [LARGE SCALE GENOMIC DNA]</scope>
    <source>
        <strain evidence="1 2">CGMCC 15060</strain>
    </source>
</reference>
<name>A0A3Q9FZX6_STRLT</name>
<protein>
    <submittedName>
        <fullName evidence="1">Transcriptional regulator</fullName>
    </submittedName>
</protein>
<sequence length="426" mass="46036">MSRTTGNIRLKAARLAAGYTSQQQLAEAITRAAPELGLRGVTTGVRQIRRWESSAPPWPHPDIGRVLTHLFGQSLEELGFTPPWGPGGGDQRDAMRRASSAAGTVAAVGLATIPTRAAASPQPATAGHDFSSVTRAHRRLYWSVAPATLHPAVLAHARLGCALLPDTSAACRRVLAASLAESFLLAGRIEFFDLRQPEQASETLLRALQAAGEADDSLMGSAVLAHTAFIPGWDGKRDEAVERMVAARAYARRSDTSAEFLAWLDAVEAECEARCGNAHIALRLISRGEDAMTAGSEAPSPPWFDWFDATRLAAFKGNTQLKAGHLPQARETLLRVLDDLPTASDKQRTVVLGDLAAVEVAAGHPEDACAYAIRALDQLAATWYATGMERVRDVRRSLTRWQHEPCVRELDDRLYGWGTTVSALQR</sequence>
<proteinExistence type="predicted"/>
<evidence type="ECO:0000313" key="2">
    <source>
        <dbReference type="Proteomes" id="UP000267900"/>
    </source>
</evidence>
<accession>A0A3Q9FZX6</accession>